<keyword evidence="2" id="KW-0472">Membrane</keyword>
<proteinExistence type="predicted"/>
<dbReference type="SUPFAM" id="SSF50891">
    <property type="entry name" value="Cyclophilin-like"/>
    <property type="match status" value="1"/>
</dbReference>
<dbReference type="Gene3D" id="2.40.100.10">
    <property type="entry name" value="Cyclophilin-like"/>
    <property type="match status" value="1"/>
</dbReference>
<dbReference type="PANTHER" id="PTHR45625">
    <property type="entry name" value="PEPTIDYL-PROLYL CIS-TRANS ISOMERASE-RELATED"/>
    <property type="match status" value="1"/>
</dbReference>
<sequence length="284" mass="29611">MASSRDRQRKLARAKLDRQMVRRAAKQNRRRRMLAGIGSGVAVLLIVAGVAWIGGAFDSDETTEAADQDICLWTPQNASTNSNLKDVGTPPTKDIPTLGTQTMTITTNQGEPVVVGLDSEFSPCGTADITYLASKKFYDNTDCHEITAYGAVRCGDPSGTGLGGPTYSVYNENVPTTPEPSASAAPGSSTPLYPKGTVALIGNPPGTNGSQFLIFTKDYSPATPEFSIVGKVTGGQATVDKLAKIPTTANATGDKVKPTKKITIKTLTVGDAPASVAPSASTQS</sequence>
<reference evidence="4 5" key="1">
    <citation type="submission" date="2022-06" db="EMBL/GenBank/DDBJ databases">
        <title>Actinoplanes abujensis sp. nov., isolated from Nigerian arid soil.</title>
        <authorList>
            <person name="Ding P."/>
        </authorList>
    </citation>
    <scope>NUCLEOTIDE SEQUENCE [LARGE SCALE GENOMIC DNA]</scope>
    <source>
        <strain evidence="5">TRM88002</strain>
    </source>
</reference>
<dbReference type="Proteomes" id="UP001523216">
    <property type="component" value="Unassembled WGS sequence"/>
</dbReference>
<name>A0ABT0XZ59_9ACTN</name>
<dbReference type="InterPro" id="IPR044666">
    <property type="entry name" value="Cyclophilin_A-like"/>
</dbReference>
<gene>
    <name evidence="4" type="ORF">LXN57_15990</name>
</gene>
<keyword evidence="5" id="KW-1185">Reference proteome</keyword>
<organism evidence="4 5">
    <name type="scientific">Paractinoplanes hotanensis</name>
    <dbReference type="NCBI Taxonomy" id="2906497"/>
    <lineage>
        <taxon>Bacteria</taxon>
        <taxon>Bacillati</taxon>
        <taxon>Actinomycetota</taxon>
        <taxon>Actinomycetes</taxon>
        <taxon>Micromonosporales</taxon>
        <taxon>Micromonosporaceae</taxon>
        <taxon>Paractinoplanes</taxon>
    </lineage>
</organism>
<dbReference type="Pfam" id="PF00160">
    <property type="entry name" value="Pro_isomerase"/>
    <property type="match status" value="1"/>
</dbReference>
<dbReference type="RefSeq" id="WP_251798951.1">
    <property type="nucleotide sequence ID" value="NZ_JAMQOL010000019.1"/>
</dbReference>
<feature type="domain" description="PPIase cyclophilin-type" evidence="3">
    <location>
        <begin position="113"/>
        <end position="269"/>
    </location>
</feature>
<evidence type="ECO:0000313" key="5">
    <source>
        <dbReference type="Proteomes" id="UP001523216"/>
    </source>
</evidence>
<dbReference type="PROSITE" id="PS50072">
    <property type="entry name" value="CSA_PPIASE_2"/>
    <property type="match status" value="1"/>
</dbReference>
<dbReference type="EC" id="5.2.1.8" evidence="4"/>
<protein>
    <submittedName>
        <fullName evidence="4">Peptidylprolyl isomerase</fullName>
        <ecNumber evidence="4">5.2.1.8</ecNumber>
    </submittedName>
</protein>
<dbReference type="InterPro" id="IPR029000">
    <property type="entry name" value="Cyclophilin-like_dom_sf"/>
</dbReference>
<keyword evidence="4" id="KW-0413">Isomerase</keyword>
<dbReference type="PANTHER" id="PTHR45625:SF3">
    <property type="entry name" value="PEPTIDYL-PROLYL CIS-TRANS ISOMERASE B-RELATED"/>
    <property type="match status" value="1"/>
</dbReference>
<dbReference type="GO" id="GO:0003755">
    <property type="term" value="F:peptidyl-prolyl cis-trans isomerase activity"/>
    <property type="evidence" value="ECO:0007669"/>
    <property type="project" value="UniProtKB-EC"/>
</dbReference>
<dbReference type="InterPro" id="IPR002130">
    <property type="entry name" value="Cyclophilin-type_PPIase_dom"/>
</dbReference>
<comment type="function">
    <text evidence="1">PPIases accelerate the folding of proteins. It catalyzes the cis-trans isomerization of proline imidic peptide bonds in oligopeptides.</text>
</comment>
<evidence type="ECO:0000256" key="1">
    <source>
        <dbReference type="ARBA" id="ARBA00002388"/>
    </source>
</evidence>
<feature type="transmembrane region" description="Helical" evidence="2">
    <location>
        <begin position="33"/>
        <end position="54"/>
    </location>
</feature>
<keyword evidence="2" id="KW-1133">Transmembrane helix</keyword>
<dbReference type="EMBL" id="JAMQOL010000019">
    <property type="protein sequence ID" value="MCM4079074.1"/>
    <property type="molecule type" value="Genomic_DNA"/>
</dbReference>
<evidence type="ECO:0000259" key="3">
    <source>
        <dbReference type="PROSITE" id="PS50072"/>
    </source>
</evidence>
<evidence type="ECO:0000313" key="4">
    <source>
        <dbReference type="EMBL" id="MCM4079074.1"/>
    </source>
</evidence>
<comment type="caution">
    <text evidence="4">The sequence shown here is derived from an EMBL/GenBank/DDBJ whole genome shotgun (WGS) entry which is preliminary data.</text>
</comment>
<keyword evidence="2" id="KW-0812">Transmembrane</keyword>
<accession>A0ABT0XZ59</accession>
<evidence type="ECO:0000256" key="2">
    <source>
        <dbReference type="SAM" id="Phobius"/>
    </source>
</evidence>